<dbReference type="EMBL" id="MCFL01000008">
    <property type="protein sequence ID" value="ORZ38548.1"/>
    <property type="molecule type" value="Genomic_DNA"/>
</dbReference>
<evidence type="ECO:0000313" key="2">
    <source>
        <dbReference type="EMBL" id="ORZ38548.1"/>
    </source>
</evidence>
<reference evidence="2 3" key="1">
    <citation type="submission" date="2016-07" db="EMBL/GenBank/DDBJ databases">
        <title>Pervasive Adenine N6-methylation of Active Genes in Fungi.</title>
        <authorList>
            <consortium name="DOE Joint Genome Institute"/>
            <person name="Mondo S.J."/>
            <person name="Dannebaum R.O."/>
            <person name="Kuo R.C."/>
            <person name="Labutti K."/>
            <person name="Haridas S."/>
            <person name="Kuo A."/>
            <person name="Salamov A."/>
            <person name="Ahrendt S.R."/>
            <person name="Lipzen A."/>
            <person name="Sullivan W."/>
            <person name="Andreopoulos W.B."/>
            <person name="Clum A."/>
            <person name="Lindquist E."/>
            <person name="Daum C."/>
            <person name="Ramamoorthy G.K."/>
            <person name="Gryganskyi A."/>
            <person name="Culley D."/>
            <person name="Magnuson J.K."/>
            <person name="James T.Y."/>
            <person name="O'Malley M.A."/>
            <person name="Stajich J.E."/>
            <person name="Spatafora J.W."/>
            <person name="Visel A."/>
            <person name="Grigoriev I.V."/>
        </authorList>
    </citation>
    <scope>NUCLEOTIDE SEQUENCE [LARGE SCALE GENOMIC DNA]</scope>
    <source>
        <strain evidence="2 3">PL171</strain>
    </source>
</reference>
<name>A0A1Y2HVB3_9FUNG</name>
<feature type="transmembrane region" description="Helical" evidence="1">
    <location>
        <begin position="94"/>
        <end position="113"/>
    </location>
</feature>
<evidence type="ECO:0000313" key="3">
    <source>
        <dbReference type="Proteomes" id="UP000193411"/>
    </source>
</evidence>
<protein>
    <submittedName>
        <fullName evidence="2">Uncharacterized protein</fullName>
    </submittedName>
</protein>
<feature type="transmembrane region" description="Helical" evidence="1">
    <location>
        <begin position="16"/>
        <end position="38"/>
    </location>
</feature>
<sequence>MSMPFLQDPATSVNTIGLSIVSGLICSVCASILFRSAFAEQLGHRFMSNDSAIQYMTRRSRLLFIVSVLNVGESLRNGIQSTLLYINTTRPNFFVIRVMYLCTFGLSLPLQAYATCQRCAVIVTKEPVQRQRFLLVTFWVILICWLVFEGGLIKYIVIVASKGSSASDQEWFSTSHHGIDSVGIVGQFAKWVTGWPIEA</sequence>
<accession>A0A1Y2HVB3</accession>
<keyword evidence="1" id="KW-0472">Membrane</keyword>
<keyword evidence="1" id="KW-0812">Transmembrane</keyword>
<organism evidence="2 3">
    <name type="scientific">Catenaria anguillulae PL171</name>
    <dbReference type="NCBI Taxonomy" id="765915"/>
    <lineage>
        <taxon>Eukaryota</taxon>
        <taxon>Fungi</taxon>
        <taxon>Fungi incertae sedis</taxon>
        <taxon>Blastocladiomycota</taxon>
        <taxon>Blastocladiomycetes</taxon>
        <taxon>Blastocladiales</taxon>
        <taxon>Catenariaceae</taxon>
        <taxon>Catenaria</taxon>
    </lineage>
</organism>
<feature type="transmembrane region" description="Helical" evidence="1">
    <location>
        <begin position="133"/>
        <end position="157"/>
    </location>
</feature>
<gene>
    <name evidence="2" type="ORF">BCR44DRAFT_1458942</name>
</gene>
<proteinExistence type="predicted"/>
<keyword evidence="3" id="KW-1185">Reference proteome</keyword>
<comment type="caution">
    <text evidence="2">The sequence shown here is derived from an EMBL/GenBank/DDBJ whole genome shotgun (WGS) entry which is preliminary data.</text>
</comment>
<evidence type="ECO:0000256" key="1">
    <source>
        <dbReference type="SAM" id="Phobius"/>
    </source>
</evidence>
<dbReference type="Proteomes" id="UP000193411">
    <property type="component" value="Unassembled WGS sequence"/>
</dbReference>
<keyword evidence="1" id="KW-1133">Transmembrane helix</keyword>
<dbReference type="AlphaFoldDB" id="A0A1Y2HVB3"/>